<dbReference type="PROSITE" id="PS00041">
    <property type="entry name" value="HTH_ARAC_FAMILY_1"/>
    <property type="match status" value="1"/>
</dbReference>
<comment type="caution">
    <text evidence="9">The sequence shown here is derived from an EMBL/GenBank/DDBJ whole genome shotgun (WGS) entry which is preliminary data.</text>
</comment>
<dbReference type="InterPro" id="IPR018062">
    <property type="entry name" value="HTH_AraC-typ_CS"/>
</dbReference>
<feature type="domain" description="HTH araC/xylS-type" evidence="7">
    <location>
        <begin position="165"/>
        <end position="263"/>
    </location>
</feature>
<evidence type="ECO:0000313" key="9">
    <source>
        <dbReference type="EMBL" id="PRD69412.1"/>
    </source>
</evidence>
<feature type="modified residue" description="4-aspartylphosphate" evidence="6">
    <location>
        <position position="70"/>
    </location>
</feature>
<accession>A0A2S9KG49</accession>
<dbReference type="GO" id="GO:0000976">
    <property type="term" value="F:transcription cis-regulatory region binding"/>
    <property type="evidence" value="ECO:0007669"/>
    <property type="project" value="TreeGrafter"/>
</dbReference>
<organism evidence="9 10">
    <name type="scientific">Malikia spinosa</name>
    <dbReference type="NCBI Taxonomy" id="86180"/>
    <lineage>
        <taxon>Bacteria</taxon>
        <taxon>Pseudomonadati</taxon>
        <taxon>Pseudomonadota</taxon>
        <taxon>Betaproteobacteria</taxon>
        <taxon>Burkholderiales</taxon>
        <taxon>Comamonadaceae</taxon>
        <taxon>Malikia</taxon>
    </lineage>
</organism>
<keyword evidence="4 9" id="KW-0238">DNA-binding</keyword>
<evidence type="ECO:0000259" key="7">
    <source>
        <dbReference type="PROSITE" id="PS01124"/>
    </source>
</evidence>
<dbReference type="SUPFAM" id="SSF46689">
    <property type="entry name" value="Homeodomain-like"/>
    <property type="match status" value="2"/>
</dbReference>
<dbReference type="GO" id="GO:0032993">
    <property type="term" value="C:protein-DNA complex"/>
    <property type="evidence" value="ECO:0007669"/>
    <property type="project" value="TreeGrafter"/>
</dbReference>
<dbReference type="EMBL" id="PVLR01000015">
    <property type="protein sequence ID" value="PRD69412.1"/>
    <property type="molecule type" value="Genomic_DNA"/>
</dbReference>
<evidence type="ECO:0000256" key="4">
    <source>
        <dbReference type="ARBA" id="ARBA00023125"/>
    </source>
</evidence>
<reference evidence="9 10" key="1">
    <citation type="submission" date="2018-03" db="EMBL/GenBank/DDBJ databases">
        <title>Comparative genomics illustrates the genes involved in a hyperalkaliphilic mechanisms of Serpentinomonas isolated from highly-alkaline calcium-rich serpentinized springs.</title>
        <authorList>
            <person name="Suzuki S."/>
            <person name="Ishii S."/>
            <person name="Walworth N."/>
            <person name="Bird L."/>
            <person name="Kuenen J.G."/>
            <person name="Nealson K.H."/>
        </authorList>
    </citation>
    <scope>NUCLEOTIDE SEQUENCE [LARGE SCALE GENOMIC DNA]</scope>
    <source>
        <strain evidence="9 10">83</strain>
    </source>
</reference>
<evidence type="ECO:0000256" key="2">
    <source>
        <dbReference type="ARBA" id="ARBA00023012"/>
    </source>
</evidence>
<feature type="domain" description="Response regulatory" evidence="8">
    <location>
        <begin position="21"/>
        <end position="137"/>
    </location>
</feature>
<dbReference type="InterPro" id="IPR018060">
    <property type="entry name" value="HTH_AraC"/>
</dbReference>
<dbReference type="Pfam" id="PF00072">
    <property type="entry name" value="Response_reg"/>
    <property type="match status" value="1"/>
</dbReference>
<evidence type="ECO:0000313" key="10">
    <source>
        <dbReference type="Proteomes" id="UP000238326"/>
    </source>
</evidence>
<dbReference type="PANTHER" id="PTHR48111">
    <property type="entry name" value="REGULATOR OF RPOS"/>
    <property type="match status" value="1"/>
</dbReference>
<evidence type="ECO:0000256" key="6">
    <source>
        <dbReference type="PROSITE-ProRule" id="PRU00169"/>
    </source>
</evidence>
<dbReference type="PROSITE" id="PS50110">
    <property type="entry name" value="RESPONSE_REGULATORY"/>
    <property type="match status" value="1"/>
</dbReference>
<keyword evidence="3" id="KW-0805">Transcription regulation</keyword>
<dbReference type="InterPro" id="IPR009057">
    <property type="entry name" value="Homeodomain-like_sf"/>
</dbReference>
<dbReference type="AlphaFoldDB" id="A0A2S9KG49"/>
<dbReference type="Proteomes" id="UP000238326">
    <property type="component" value="Unassembled WGS sequence"/>
</dbReference>
<dbReference type="Pfam" id="PF12833">
    <property type="entry name" value="HTH_18"/>
    <property type="match status" value="1"/>
</dbReference>
<dbReference type="OrthoDB" id="9801101at2"/>
<dbReference type="GO" id="GO:0005829">
    <property type="term" value="C:cytosol"/>
    <property type="evidence" value="ECO:0007669"/>
    <property type="project" value="TreeGrafter"/>
</dbReference>
<dbReference type="Gene3D" id="1.10.10.60">
    <property type="entry name" value="Homeodomain-like"/>
    <property type="match status" value="1"/>
</dbReference>
<evidence type="ECO:0000259" key="8">
    <source>
        <dbReference type="PROSITE" id="PS50110"/>
    </source>
</evidence>
<proteinExistence type="predicted"/>
<dbReference type="InterPro" id="IPR011006">
    <property type="entry name" value="CheY-like_superfamily"/>
</dbReference>
<dbReference type="Gene3D" id="3.40.50.2300">
    <property type="match status" value="1"/>
</dbReference>
<dbReference type="SMART" id="SM00342">
    <property type="entry name" value="HTH_ARAC"/>
    <property type="match status" value="1"/>
</dbReference>
<sequence>MHESTSPEIQRLGLDRLRGRRLLIAEDEEIQRELLANYLRRQGCHVYLAGDGAAAIAQAQRLQPELVLMDVNMPVYDGLTACRMLKSDHRTGAIDILFMSANTAPDDRVQGLLAGAVDYILKPFNFEEVGLRLTLHLQGKSTPRAEPVVGMQSRPSSTLDGLVFEAARSYLRSNLGRTPKLDQVARAAGTNVSRLNNSFKHCVGMTVFEYLREERMKKARQLLAETLLEIQSIARELGYTSGANFTAAFKTRFGLTPGQFRQELRHDKLP</sequence>
<keyword evidence="5" id="KW-0804">Transcription</keyword>
<dbReference type="PANTHER" id="PTHR48111:SF1">
    <property type="entry name" value="TWO-COMPONENT RESPONSE REGULATOR ORR33"/>
    <property type="match status" value="1"/>
</dbReference>
<evidence type="ECO:0000256" key="5">
    <source>
        <dbReference type="ARBA" id="ARBA00023163"/>
    </source>
</evidence>
<dbReference type="InterPro" id="IPR039420">
    <property type="entry name" value="WalR-like"/>
</dbReference>
<dbReference type="InterPro" id="IPR001789">
    <property type="entry name" value="Sig_transdc_resp-reg_receiver"/>
</dbReference>
<dbReference type="SUPFAM" id="SSF52172">
    <property type="entry name" value="CheY-like"/>
    <property type="match status" value="1"/>
</dbReference>
<keyword evidence="10" id="KW-1185">Reference proteome</keyword>
<dbReference type="SMART" id="SM00448">
    <property type="entry name" value="REC"/>
    <property type="match status" value="1"/>
</dbReference>
<name>A0A2S9KG49_9BURK</name>
<dbReference type="GO" id="GO:0000156">
    <property type="term" value="F:phosphorelay response regulator activity"/>
    <property type="evidence" value="ECO:0007669"/>
    <property type="project" value="TreeGrafter"/>
</dbReference>
<keyword evidence="1 6" id="KW-0597">Phosphoprotein</keyword>
<evidence type="ECO:0000256" key="3">
    <source>
        <dbReference type="ARBA" id="ARBA00023015"/>
    </source>
</evidence>
<gene>
    <name evidence="9" type="ORF">C6P61_05795</name>
</gene>
<evidence type="ECO:0000256" key="1">
    <source>
        <dbReference type="ARBA" id="ARBA00022553"/>
    </source>
</evidence>
<dbReference type="InterPro" id="IPR020449">
    <property type="entry name" value="Tscrpt_reg_AraC-type_HTH"/>
</dbReference>
<dbReference type="GO" id="GO:0003700">
    <property type="term" value="F:DNA-binding transcription factor activity"/>
    <property type="evidence" value="ECO:0007669"/>
    <property type="project" value="InterPro"/>
</dbReference>
<dbReference type="PRINTS" id="PR00032">
    <property type="entry name" value="HTHARAC"/>
</dbReference>
<keyword evidence="2" id="KW-0902">Two-component regulatory system</keyword>
<dbReference type="PROSITE" id="PS01124">
    <property type="entry name" value="HTH_ARAC_FAMILY_2"/>
    <property type="match status" value="1"/>
</dbReference>
<protein>
    <submittedName>
        <fullName evidence="9">DNA-binding response regulator</fullName>
    </submittedName>
</protein>